<name>A0A396GWF0_MEDTR</name>
<dbReference type="Gramene" id="rna39757">
    <property type="protein sequence ID" value="RHN45422.1"/>
    <property type="gene ID" value="gene39757"/>
</dbReference>
<accession>A0A396GWF0</accession>
<proteinExistence type="predicted"/>
<dbReference type="EMBL" id="PSQE01000007">
    <property type="protein sequence ID" value="RHN45422.1"/>
    <property type="molecule type" value="Genomic_DNA"/>
</dbReference>
<comment type="caution">
    <text evidence="1">The sequence shown here is derived from an EMBL/GenBank/DDBJ whole genome shotgun (WGS) entry which is preliminary data.</text>
</comment>
<dbReference type="Proteomes" id="UP000265566">
    <property type="component" value="Chromosome 7"/>
</dbReference>
<dbReference type="AlphaFoldDB" id="A0A396GWF0"/>
<sequence>MHLVISITTELMTLRRPIALAAFFRNAHFEVQVTQDKQQHPNDPLSSELAGAACRRRAESFFAFDLSSPQYCLDGIGSSGVLFTSSASFCFRLSPIDS</sequence>
<reference evidence="1" key="1">
    <citation type="journal article" date="2018" name="Nat. Plants">
        <title>Whole-genome landscape of Medicago truncatula symbiotic genes.</title>
        <authorList>
            <person name="Pecrix Y."/>
            <person name="Gamas P."/>
            <person name="Carrere S."/>
        </authorList>
    </citation>
    <scope>NUCLEOTIDE SEQUENCE</scope>
    <source>
        <tissue evidence="1">Leaves</tissue>
    </source>
</reference>
<evidence type="ECO:0000313" key="1">
    <source>
        <dbReference type="EMBL" id="RHN45422.1"/>
    </source>
</evidence>
<protein>
    <submittedName>
        <fullName evidence="1">Uncharacterized protein</fullName>
    </submittedName>
</protein>
<organism evidence="1">
    <name type="scientific">Medicago truncatula</name>
    <name type="common">Barrel medic</name>
    <name type="synonym">Medicago tribuloides</name>
    <dbReference type="NCBI Taxonomy" id="3880"/>
    <lineage>
        <taxon>Eukaryota</taxon>
        <taxon>Viridiplantae</taxon>
        <taxon>Streptophyta</taxon>
        <taxon>Embryophyta</taxon>
        <taxon>Tracheophyta</taxon>
        <taxon>Spermatophyta</taxon>
        <taxon>Magnoliopsida</taxon>
        <taxon>eudicotyledons</taxon>
        <taxon>Gunneridae</taxon>
        <taxon>Pentapetalae</taxon>
        <taxon>rosids</taxon>
        <taxon>fabids</taxon>
        <taxon>Fabales</taxon>
        <taxon>Fabaceae</taxon>
        <taxon>Papilionoideae</taxon>
        <taxon>50 kb inversion clade</taxon>
        <taxon>NPAAA clade</taxon>
        <taxon>Hologalegina</taxon>
        <taxon>IRL clade</taxon>
        <taxon>Trifolieae</taxon>
        <taxon>Medicago</taxon>
    </lineage>
</organism>
<gene>
    <name evidence="1" type="ORF">MtrunA17_Chr7g0231011</name>
</gene>